<feature type="domain" description="Cytochrome C Planctomycete-type" evidence="5">
    <location>
        <begin position="49"/>
        <end position="109"/>
    </location>
</feature>
<proteinExistence type="predicted"/>
<sequence precursor="true">MVVRTCSFLLLCLIASVVFLFQSASAETETTTDDFDFATDIRPLLSDACFSCHGPDEEHREAELRLDLKESVFSSHDGHALIVPGKPAESLIYQRMISTDDDERMPPVDSGKKLSKSDIEKIRKWIAAGAPWASHWAFQPPEKPELPHVQQPQLVQNPIDAFVLEKLEQQQLTFSQPTDRITLLRRLSLDLTGLPPSIQEVDQFQNDKAPSAYEKQVERLLASPHYGERWGRIWLDAARYADSNGYEKDAPREVWLYRDWVIDAFNQNMPYNQFILEQIAGDLLPNATQDQIIATGFMRNSMLNEEGGIDPEEFRMAAMFDRMDTIGKSVLGLTLQCGQCHTHKYDPLTQENYYQIFACINNSYEASIRGYTDEEQEKRLSLFQQIDTIEQSLKAKLPVWPAKMAAWEQAVKQNQPEWTVLQLTNTDSNSQRYFDQPDHSMLAQGYAPSKFTSNFEATVDASEIKAIRLELLNHPNLPAGGPGRSIEGLCALTDIKLTVVNPKDPKQTTSVKFSEATADFSNERQQLPPKYSDKKGVRGFTGPVAYAIDGDNTTAWGIDAGPGRFNQPREAVFRAEKPFGYPEGTKLKISLVQMHGGWNSDDNQTMNLGRFRISYSKSANAKADPVPDQVRQILQIPHTKRTPQQQDQVFSYWRTTVPEWTAENNEIEALWKQHPQGATQLVYQERPDPRSTHLLDRGDFLKKKQVVQPGVPDFLNTLPQDTQVNRLTFARWLVDRKSPTTARAIVNRVWQAYFGKGIVSTSEDLGSQGAAPTHRKLLDWMAVWFMDQGWDLKKLHTLIVTSRTYQQSSQVSPELYAKDPYNRFFARGPRYRVDAEIVRDIALKASGLLNPQVGGPSVYPPAPAFLFEKPASYGPKTWIEAKDDNRFRRAIYTFRFRSVPYPMLSAFDAPNGDISTVKRTRSNTPLQALTTLNETLFMECANGLAETALKQQDATDVQRIETAFRRCVSRSPSASEKQVLNQFLTRQRTYFAEHPEEARQISAQKKTKTDTTDFAAWVALSRVLLNMDETITKE</sequence>
<name>A0A518IIS9_9PLAN</name>
<dbReference type="PANTHER" id="PTHR35889:SF3">
    <property type="entry name" value="F-BOX DOMAIN-CONTAINING PROTEIN"/>
    <property type="match status" value="1"/>
</dbReference>
<gene>
    <name evidence="6" type="ORF">Enr17x_50640</name>
</gene>
<evidence type="ECO:0000259" key="5">
    <source>
        <dbReference type="Pfam" id="PF07635"/>
    </source>
</evidence>
<dbReference type="Proteomes" id="UP000318313">
    <property type="component" value="Chromosome"/>
</dbReference>
<dbReference type="GO" id="GO:0009055">
    <property type="term" value="F:electron transfer activity"/>
    <property type="evidence" value="ECO:0007669"/>
    <property type="project" value="InterPro"/>
</dbReference>
<feature type="chain" id="PRO_5022143414" evidence="2">
    <location>
        <begin position="27"/>
        <end position="1034"/>
    </location>
</feature>
<evidence type="ECO:0000313" key="6">
    <source>
        <dbReference type="EMBL" id="QDV52994.1"/>
    </source>
</evidence>
<dbReference type="InterPro" id="IPR011429">
    <property type="entry name" value="Cyt_c_Planctomycete-type"/>
</dbReference>
<evidence type="ECO:0000259" key="4">
    <source>
        <dbReference type="Pfam" id="PF07587"/>
    </source>
</evidence>
<reference evidence="6 7" key="1">
    <citation type="submission" date="2019-03" db="EMBL/GenBank/DDBJ databases">
        <title>Deep-cultivation of Planctomycetes and their phenomic and genomic characterization uncovers novel biology.</title>
        <authorList>
            <person name="Wiegand S."/>
            <person name="Jogler M."/>
            <person name="Boedeker C."/>
            <person name="Pinto D."/>
            <person name="Vollmers J."/>
            <person name="Rivas-Marin E."/>
            <person name="Kohn T."/>
            <person name="Peeters S.H."/>
            <person name="Heuer A."/>
            <person name="Rast P."/>
            <person name="Oberbeckmann S."/>
            <person name="Bunk B."/>
            <person name="Jeske O."/>
            <person name="Meyerdierks A."/>
            <person name="Storesund J.E."/>
            <person name="Kallscheuer N."/>
            <person name="Luecker S."/>
            <person name="Lage O.M."/>
            <person name="Pohl T."/>
            <person name="Merkel B.J."/>
            <person name="Hornburger P."/>
            <person name="Mueller R.-W."/>
            <person name="Bruemmer F."/>
            <person name="Labrenz M."/>
            <person name="Spormann A.M."/>
            <person name="Op den Camp H."/>
            <person name="Overmann J."/>
            <person name="Amann R."/>
            <person name="Jetten M.S.M."/>
            <person name="Mascher T."/>
            <person name="Medema M.H."/>
            <person name="Devos D.P."/>
            <person name="Kaster A.-K."/>
            <person name="Ovreas L."/>
            <person name="Rohde M."/>
            <person name="Galperin M.Y."/>
            <person name="Jogler C."/>
        </authorList>
    </citation>
    <scope>NUCLEOTIDE SEQUENCE [LARGE SCALE GENOMIC DNA]</scope>
    <source>
        <strain evidence="6 7">Enr17</strain>
    </source>
</reference>
<feature type="domain" description="DUF1549" evidence="3">
    <location>
        <begin position="158"/>
        <end position="363"/>
    </location>
</feature>
<dbReference type="Pfam" id="PF07635">
    <property type="entry name" value="PSCyt1"/>
    <property type="match status" value="1"/>
</dbReference>
<organism evidence="6 7">
    <name type="scientific">Gimesia fumaroli</name>
    <dbReference type="NCBI Taxonomy" id="2527976"/>
    <lineage>
        <taxon>Bacteria</taxon>
        <taxon>Pseudomonadati</taxon>
        <taxon>Planctomycetota</taxon>
        <taxon>Planctomycetia</taxon>
        <taxon>Planctomycetales</taxon>
        <taxon>Planctomycetaceae</taxon>
        <taxon>Gimesia</taxon>
    </lineage>
</organism>
<protein>
    <submittedName>
        <fullName evidence="6">Planctomycete cytochrome C</fullName>
    </submittedName>
</protein>
<evidence type="ECO:0000256" key="2">
    <source>
        <dbReference type="SAM" id="SignalP"/>
    </source>
</evidence>
<dbReference type="AlphaFoldDB" id="A0A518IIS9"/>
<keyword evidence="7" id="KW-1185">Reference proteome</keyword>
<dbReference type="SUPFAM" id="SSF46626">
    <property type="entry name" value="Cytochrome c"/>
    <property type="match status" value="1"/>
</dbReference>
<dbReference type="PANTHER" id="PTHR35889">
    <property type="entry name" value="CYCLOINULO-OLIGOSACCHARIDE FRUCTANOTRANSFERASE-RELATED"/>
    <property type="match status" value="1"/>
</dbReference>
<keyword evidence="2" id="KW-0732">Signal</keyword>
<feature type="signal peptide" evidence="2">
    <location>
        <begin position="1"/>
        <end position="26"/>
    </location>
</feature>
<evidence type="ECO:0000313" key="7">
    <source>
        <dbReference type="Proteomes" id="UP000318313"/>
    </source>
</evidence>
<feature type="region of interest" description="Disordered" evidence="1">
    <location>
        <begin position="506"/>
        <end position="534"/>
    </location>
</feature>
<accession>A0A518IIS9</accession>
<dbReference type="EMBL" id="CP037452">
    <property type="protein sequence ID" value="QDV52994.1"/>
    <property type="molecule type" value="Genomic_DNA"/>
</dbReference>
<dbReference type="InterPro" id="IPR022655">
    <property type="entry name" value="DUF1553"/>
</dbReference>
<dbReference type="InterPro" id="IPR011444">
    <property type="entry name" value="DUF1549"/>
</dbReference>
<feature type="domain" description="DUF1553" evidence="4">
    <location>
        <begin position="725"/>
        <end position="984"/>
    </location>
</feature>
<dbReference type="KEGG" id="gfm:Enr17x_50640"/>
<dbReference type="RefSeq" id="WP_145312250.1">
    <property type="nucleotide sequence ID" value="NZ_CP037452.1"/>
</dbReference>
<dbReference type="InterPro" id="IPR036909">
    <property type="entry name" value="Cyt_c-like_dom_sf"/>
</dbReference>
<dbReference type="GO" id="GO:0020037">
    <property type="term" value="F:heme binding"/>
    <property type="evidence" value="ECO:0007669"/>
    <property type="project" value="InterPro"/>
</dbReference>
<dbReference type="OrthoDB" id="127107at2"/>
<evidence type="ECO:0000256" key="1">
    <source>
        <dbReference type="SAM" id="MobiDB-lite"/>
    </source>
</evidence>
<dbReference type="Pfam" id="PF07583">
    <property type="entry name" value="PSCyt2"/>
    <property type="match status" value="1"/>
</dbReference>
<evidence type="ECO:0000259" key="3">
    <source>
        <dbReference type="Pfam" id="PF07583"/>
    </source>
</evidence>
<dbReference type="Pfam" id="PF07587">
    <property type="entry name" value="PSD1"/>
    <property type="match status" value="1"/>
</dbReference>